<dbReference type="PANTHER" id="PTHR34309:SF1">
    <property type="entry name" value="PROTEIN GLCG"/>
    <property type="match status" value="1"/>
</dbReference>
<dbReference type="PROSITE" id="PS51257">
    <property type="entry name" value="PROKAR_LIPOPROTEIN"/>
    <property type="match status" value="1"/>
</dbReference>
<name>A0A4R2KDT6_9GAMM</name>
<evidence type="ECO:0000313" key="2">
    <source>
        <dbReference type="EMBL" id="TCO71761.1"/>
    </source>
</evidence>
<organism evidence="2 3">
    <name type="scientific">Chromatocurvus halotolerans</name>
    <dbReference type="NCBI Taxonomy" id="1132028"/>
    <lineage>
        <taxon>Bacteria</taxon>
        <taxon>Pseudomonadati</taxon>
        <taxon>Pseudomonadota</taxon>
        <taxon>Gammaproteobacteria</taxon>
        <taxon>Cellvibrionales</taxon>
        <taxon>Halieaceae</taxon>
        <taxon>Chromatocurvus</taxon>
    </lineage>
</organism>
<proteinExistence type="predicted"/>
<keyword evidence="3" id="KW-1185">Reference proteome</keyword>
<comment type="caution">
    <text evidence="2">The sequence shown here is derived from an EMBL/GenBank/DDBJ whole genome shotgun (WGS) entry which is preliminary data.</text>
</comment>
<reference evidence="2 3" key="1">
    <citation type="submission" date="2019-03" db="EMBL/GenBank/DDBJ databases">
        <title>Genomic Encyclopedia of Type Strains, Phase IV (KMG-IV): sequencing the most valuable type-strain genomes for metagenomic binning, comparative biology and taxonomic classification.</title>
        <authorList>
            <person name="Goeker M."/>
        </authorList>
    </citation>
    <scope>NUCLEOTIDE SEQUENCE [LARGE SCALE GENOMIC DNA]</scope>
    <source>
        <strain evidence="2 3">DSM 23344</strain>
    </source>
</reference>
<dbReference type="SUPFAM" id="SSF143744">
    <property type="entry name" value="GlcG-like"/>
    <property type="match status" value="3"/>
</dbReference>
<dbReference type="InterPro" id="IPR005624">
    <property type="entry name" value="PduO/GlcC-like"/>
</dbReference>
<dbReference type="InterPro" id="IPR052517">
    <property type="entry name" value="GlcG_carb_metab_protein"/>
</dbReference>
<evidence type="ECO:0000256" key="1">
    <source>
        <dbReference type="SAM" id="SignalP"/>
    </source>
</evidence>
<dbReference type="Pfam" id="PF03928">
    <property type="entry name" value="HbpS-like"/>
    <property type="match status" value="2"/>
</dbReference>
<dbReference type="PANTHER" id="PTHR34309">
    <property type="entry name" value="SLR1406 PROTEIN"/>
    <property type="match status" value="1"/>
</dbReference>
<dbReference type="Gene3D" id="3.30.450.150">
    <property type="entry name" value="Haem-degrading domain"/>
    <property type="match status" value="3"/>
</dbReference>
<keyword evidence="1" id="KW-0732">Signal</keyword>
<dbReference type="Proteomes" id="UP000294980">
    <property type="component" value="Unassembled WGS sequence"/>
</dbReference>
<dbReference type="RefSeq" id="WP_117319478.1">
    <property type="nucleotide sequence ID" value="NZ_QQSW01000028.1"/>
</dbReference>
<feature type="chain" id="PRO_5020491560" evidence="1">
    <location>
        <begin position="20"/>
        <end position="659"/>
    </location>
</feature>
<feature type="signal peptide" evidence="1">
    <location>
        <begin position="1"/>
        <end position="19"/>
    </location>
</feature>
<dbReference type="EMBL" id="SLWX01000021">
    <property type="protein sequence ID" value="TCO71761.1"/>
    <property type="molecule type" value="Genomic_DNA"/>
</dbReference>
<gene>
    <name evidence="2" type="ORF">EV688_12112</name>
</gene>
<evidence type="ECO:0000313" key="3">
    <source>
        <dbReference type="Proteomes" id="UP000294980"/>
    </source>
</evidence>
<protein>
    <submittedName>
        <fullName evidence="2">Heme-degrading protein</fullName>
    </submittedName>
</protein>
<accession>A0A4R2KDT6</accession>
<sequence length="659" mass="67905">MLRMPAMALLLLAVGCGGGSGGIPEPAPEAAAPAPQTVSCDGQCADSATGLSAADVRRVLAQGIAQAQAVGARATLAVVDRVGNVLAVHRMGPQGAAVTIATDQPVSIDGGLEGLVLPAGTAGDAVAAIAKAVTGAFLSSEGNAFSTRTANQIVQEHFNPGELNQPSGPLFGVQFSQLACSDFTLAGNPDALAVGPQRSPLGLAADPGGFPLYKDGTPVGGVGVMADGLYGIDRNLLDRDDNLDERIALAATFGFAAPADRRADVITVEGKTLRFSDLGFADLSVDPQQAPRYDDLADTGSLVAVPGYSAATIRAGTRFGQPASGVVPAVAYADLDAFVFVDAAGDERFPARSGTDAAFLPLAPLQVEEVDQLLRSALTIANRARAQIRRPLGTAARVTVSVVDSRGEILGMLRSRDAPVFGADVSLQKARTATLFSSRDAGDFLKGIAEPARYLSPDLSEKARVAIGDYVEAARLFVGPRALQDGTAFSDRAGGNLSRPFYPDGIRGNPNGPFSKSFVDNEWSVLSTGLQLDLVINRLLGHVLFAVGATVEDVGANCAAAEGVRIANGMQIFPGSVPIYRGNVLVGGIGVSGDGIDQDDMIAFLGVHEAGLALNGALNNAPPALRADQLAPRGERLRYVQCPQSPFNDSDEQQVCAGK</sequence>
<dbReference type="OrthoDB" id="9121915at2"/>
<dbReference type="AlphaFoldDB" id="A0A4R2KDT6"/>
<dbReference type="InterPro" id="IPR038084">
    <property type="entry name" value="PduO/GlcC-like_sf"/>
</dbReference>